<evidence type="ECO:0000259" key="9">
    <source>
        <dbReference type="Pfam" id="PF04575"/>
    </source>
</evidence>
<evidence type="ECO:0000256" key="1">
    <source>
        <dbReference type="ARBA" id="ARBA00004571"/>
    </source>
</evidence>
<protein>
    <submittedName>
        <fullName evidence="11">DUF560 domain-containing protein</fullName>
    </submittedName>
</protein>
<feature type="domain" description="Surface lipoprotein assembly modifier C-terminal" evidence="9">
    <location>
        <begin position="199"/>
        <end position="493"/>
    </location>
</feature>
<keyword evidence="5" id="KW-0472">Membrane</keyword>
<comment type="caution">
    <text evidence="11">The sequence shown here is derived from an EMBL/GenBank/DDBJ whole genome shotgun (WGS) entry which is preliminary data.</text>
</comment>
<evidence type="ECO:0000313" key="12">
    <source>
        <dbReference type="Proteomes" id="UP000297396"/>
    </source>
</evidence>
<dbReference type="RefSeq" id="WP_135057271.1">
    <property type="nucleotide sequence ID" value="NZ_JADGLC010000018.1"/>
</dbReference>
<comment type="subcellular location">
    <subcellularLocation>
        <location evidence="1">Cell outer membrane</location>
        <topology evidence="1">Multi-pass membrane protein</topology>
    </subcellularLocation>
</comment>
<feature type="signal peptide" evidence="8">
    <location>
        <begin position="1"/>
        <end position="17"/>
    </location>
</feature>
<evidence type="ECO:0000259" key="10">
    <source>
        <dbReference type="Pfam" id="PF24575"/>
    </source>
</evidence>
<dbReference type="AlphaFoldDB" id="A0A4Y9JWU9"/>
<evidence type="ECO:0000256" key="3">
    <source>
        <dbReference type="ARBA" id="ARBA00022692"/>
    </source>
</evidence>
<evidence type="ECO:0000256" key="7">
    <source>
        <dbReference type="ARBA" id="ARBA00023609"/>
    </source>
</evidence>
<evidence type="ECO:0000256" key="2">
    <source>
        <dbReference type="ARBA" id="ARBA00022452"/>
    </source>
</evidence>
<dbReference type="GO" id="GO:0009279">
    <property type="term" value="C:cell outer membrane"/>
    <property type="evidence" value="ECO:0007669"/>
    <property type="project" value="UniProtKB-SubCell"/>
</dbReference>
<gene>
    <name evidence="11" type="ORF">E4T80_08355</name>
</gene>
<keyword evidence="3" id="KW-0812">Transmembrane</keyword>
<evidence type="ECO:0000256" key="5">
    <source>
        <dbReference type="ARBA" id="ARBA00023136"/>
    </source>
</evidence>
<evidence type="ECO:0000256" key="4">
    <source>
        <dbReference type="ARBA" id="ARBA00022729"/>
    </source>
</evidence>
<organism evidence="11 12">
    <name type="scientific">Muribacter muris</name>
    <dbReference type="NCBI Taxonomy" id="67855"/>
    <lineage>
        <taxon>Bacteria</taxon>
        <taxon>Pseudomonadati</taxon>
        <taxon>Pseudomonadota</taxon>
        <taxon>Gammaproteobacteria</taxon>
        <taxon>Pasteurellales</taxon>
        <taxon>Pasteurellaceae</taxon>
        <taxon>Muribacter</taxon>
    </lineage>
</organism>
<reference evidence="11 12" key="1">
    <citation type="submission" date="2019-03" db="EMBL/GenBank/DDBJ databases">
        <title>Diversity of the mouse oral microbiome.</title>
        <authorList>
            <person name="Joseph S."/>
            <person name="Aduse-Opoku J."/>
            <person name="Curtis M."/>
            <person name="Wade W."/>
            <person name="Hashim A."/>
        </authorList>
    </citation>
    <scope>NUCLEOTIDE SEQUENCE [LARGE SCALE GENOMIC DNA]</scope>
    <source>
        <strain evidence="11 12">WT12</strain>
    </source>
</reference>
<evidence type="ECO:0000313" key="11">
    <source>
        <dbReference type="EMBL" id="TFV09200.1"/>
    </source>
</evidence>
<dbReference type="EMBL" id="SPPA01000018">
    <property type="protein sequence ID" value="TFV09200.1"/>
    <property type="molecule type" value="Genomic_DNA"/>
</dbReference>
<comment type="similarity">
    <text evidence="7">Belongs to the Slam family.</text>
</comment>
<keyword evidence="6" id="KW-0998">Cell outer membrane</keyword>
<accession>A0A4Y9JWU9</accession>
<feature type="domain" description="Surface lipoprotein assembly modifier N-terminal TPR repeats region" evidence="10">
    <location>
        <begin position="69"/>
        <end position="169"/>
    </location>
</feature>
<sequence length="493" mass="56333">MKKLAVACITLSSVTLAAETNLGIERDPNQTKVNTNSPIRRDTLENDLLRKQTLSEAKEIKKTDNITRYTGRELVNHPEILEKLFLEALVNPNKVILPTYIKLYNNVPNADKSLIEWARAILQRDDDLNLSVKSYRALSANFPHNNFIRYQLAETLFYNQEYEAAKSQFEKLRASPGVTAQDIKVFDQYIETIGNKENWNFSFGATFLNDKNLSNVAKEGTTMAVGSGSFTTGKRETGKGISSWFGANKQWSLANGKYVIFDSNISNKYYWNNKNYNEVNGYLGFGVGYSDARLNISFVPSIQKRWYAGGASASQSLKPYSETYGGALSLGYWLNQNFKYSSYYSFGYDKYDRKIYSAQYNGANHFLSNGLMYFPSATQYWSLSLDLSKKYAADKTNAYNRIGSRLTWGQEWWGGITTSATLGIAKRNYKQDSFFGKKQNNTEYSASVSLWHKKFHYAGFTPRITWNYTKTSSNIPIYSYDKSQMFFEVSRNF</sequence>
<proteinExistence type="inferred from homology"/>
<name>A0A4Y9JWU9_9PAST</name>
<keyword evidence="4 8" id="KW-0732">Signal</keyword>
<dbReference type="InterPro" id="IPR057556">
    <property type="entry name" value="TPR_Slam"/>
</dbReference>
<dbReference type="Pfam" id="PF24575">
    <property type="entry name" value="TPR_Slam"/>
    <property type="match status" value="1"/>
</dbReference>
<keyword evidence="2" id="KW-1134">Transmembrane beta strand</keyword>
<dbReference type="OrthoDB" id="8606547at2"/>
<evidence type="ECO:0000256" key="8">
    <source>
        <dbReference type="SAM" id="SignalP"/>
    </source>
</evidence>
<dbReference type="Pfam" id="PF04575">
    <property type="entry name" value="SlipAM"/>
    <property type="match status" value="1"/>
</dbReference>
<dbReference type="InterPro" id="IPR007655">
    <property type="entry name" value="Slam_C"/>
</dbReference>
<feature type="chain" id="PRO_5021200774" evidence="8">
    <location>
        <begin position="18"/>
        <end position="493"/>
    </location>
</feature>
<dbReference type="Proteomes" id="UP000297396">
    <property type="component" value="Unassembled WGS sequence"/>
</dbReference>
<evidence type="ECO:0000256" key="6">
    <source>
        <dbReference type="ARBA" id="ARBA00023237"/>
    </source>
</evidence>